<name>A0A391NW82_9EUKA</name>
<comment type="caution">
    <text evidence="2">The sequence shown here is derived from an EMBL/GenBank/DDBJ whole genome shotgun (WGS) entry which is preliminary data.</text>
</comment>
<gene>
    <name evidence="2" type="ORF">KIPB_016946</name>
</gene>
<feature type="non-terminal residue" evidence="2">
    <location>
        <position position="1"/>
    </location>
</feature>
<proteinExistence type="predicted"/>
<protein>
    <submittedName>
        <fullName evidence="2">Uncharacterized protein</fullName>
    </submittedName>
</protein>
<keyword evidence="3" id="KW-1185">Reference proteome</keyword>
<feature type="compositionally biased region" description="Basic and acidic residues" evidence="1">
    <location>
        <begin position="1"/>
        <end position="16"/>
    </location>
</feature>
<reference evidence="2 3" key="1">
    <citation type="journal article" date="2018" name="PLoS ONE">
        <title>The draft genome of Kipferlia bialata reveals reductive genome evolution in fornicate parasites.</title>
        <authorList>
            <person name="Tanifuji G."/>
            <person name="Takabayashi S."/>
            <person name="Kume K."/>
            <person name="Takagi M."/>
            <person name="Nakayama T."/>
            <person name="Kamikawa R."/>
            <person name="Inagaki Y."/>
            <person name="Hashimoto T."/>
        </authorList>
    </citation>
    <scope>NUCLEOTIDE SEQUENCE [LARGE SCALE GENOMIC DNA]</scope>
    <source>
        <strain evidence="2">NY0173</strain>
    </source>
</reference>
<sequence>MRERLTQSMRESEATQHRLANAAG</sequence>
<accession>A0A391NW82</accession>
<dbReference type="AlphaFoldDB" id="A0A391NW82"/>
<organism evidence="2 3">
    <name type="scientific">Kipferlia bialata</name>
    <dbReference type="NCBI Taxonomy" id="797122"/>
    <lineage>
        <taxon>Eukaryota</taxon>
        <taxon>Metamonada</taxon>
        <taxon>Carpediemonas-like organisms</taxon>
        <taxon>Kipferlia</taxon>
    </lineage>
</organism>
<evidence type="ECO:0000256" key="1">
    <source>
        <dbReference type="SAM" id="MobiDB-lite"/>
    </source>
</evidence>
<evidence type="ECO:0000313" key="2">
    <source>
        <dbReference type="EMBL" id="GCA65361.1"/>
    </source>
</evidence>
<feature type="region of interest" description="Disordered" evidence="1">
    <location>
        <begin position="1"/>
        <end position="24"/>
    </location>
</feature>
<evidence type="ECO:0000313" key="3">
    <source>
        <dbReference type="Proteomes" id="UP000265618"/>
    </source>
</evidence>
<dbReference type="Proteomes" id="UP000265618">
    <property type="component" value="Unassembled WGS sequence"/>
</dbReference>
<dbReference type="EMBL" id="BDIP01010858">
    <property type="protein sequence ID" value="GCA65361.1"/>
    <property type="molecule type" value="Genomic_DNA"/>
</dbReference>